<dbReference type="AlphaFoldDB" id="A0A914RJ68"/>
<dbReference type="GO" id="GO:0000398">
    <property type="term" value="P:mRNA splicing, via spliceosome"/>
    <property type="evidence" value="ECO:0007669"/>
    <property type="project" value="TreeGrafter"/>
</dbReference>
<evidence type="ECO:0000313" key="3">
    <source>
        <dbReference type="WBParaSite" id="PEQ_0000482701-mRNA-1"/>
    </source>
</evidence>
<keyword evidence="2" id="KW-1185">Reference proteome</keyword>
<dbReference type="Proteomes" id="UP000887564">
    <property type="component" value="Unplaced"/>
</dbReference>
<proteinExistence type="predicted"/>
<reference evidence="3" key="1">
    <citation type="submission" date="2022-11" db="UniProtKB">
        <authorList>
            <consortium name="WormBaseParasite"/>
        </authorList>
    </citation>
    <scope>IDENTIFICATION</scope>
</reference>
<dbReference type="PANTHER" id="PTHR18034">
    <property type="entry name" value="CELL CYCLE CONTROL PROTEIN CWF22-RELATED"/>
    <property type="match status" value="1"/>
</dbReference>
<protein>
    <submittedName>
        <fullName evidence="3">Uncharacterized protein</fullName>
    </submittedName>
</protein>
<feature type="region of interest" description="Disordered" evidence="1">
    <location>
        <begin position="87"/>
        <end position="119"/>
    </location>
</feature>
<evidence type="ECO:0000313" key="2">
    <source>
        <dbReference type="Proteomes" id="UP000887564"/>
    </source>
</evidence>
<feature type="compositionally biased region" description="Acidic residues" evidence="1">
    <location>
        <begin position="93"/>
        <end position="111"/>
    </location>
</feature>
<dbReference type="PROSITE" id="PS51257">
    <property type="entry name" value="PROKAR_LIPOPROTEIN"/>
    <property type="match status" value="1"/>
</dbReference>
<dbReference type="GO" id="GO:0071013">
    <property type="term" value="C:catalytic step 2 spliceosome"/>
    <property type="evidence" value="ECO:0007669"/>
    <property type="project" value="TreeGrafter"/>
</dbReference>
<accession>A0A914RJ68</accession>
<name>A0A914RJ68_PAREQ</name>
<dbReference type="GO" id="GO:0003723">
    <property type="term" value="F:RNA binding"/>
    <property type="evidence" value="ECO:0007669"/>
    <property type="project" value="TreeGrafter"/>
</dbReference>
<dbReference type="WBParaSite" id="PEQ_0000482701-mRNA-1">
    <property type="protein sequence ID" value="PEQ_0000482701-mRNA-1"/>
    <property type="gene ID" value="PEQ_0000482701"/>
</dbReference>
<evidence type="ECO:0000256" key="1">
    <source>
        <dbReference type="SAM" id="MobiDB-lite"/>
    </source>
</evidence>
<sequence>MATPRWFKSFIFTSFLQVITLIGCLLEFNKGFPAVIDELDLIDEDDQITHTITLEDAVNPENELNVFKYDPDFEKNEAMYDEIRREIIGEPGESSEEEEDDEAESGEDADTEEQKTEGGKMTIIDNTEQNLVAFRRNVYLTIQSSLDFQEAAHKLLKIDLKSGQDIEEVESSQRHSTGVGKVVNFLLFYCSKFEKVTIFLVLMIRRHEDNNIIPVHAPKI</sequence>
<dbReference type="Gene3D" id="1.25.40.180">
    <property type="match status" value="1"/>
</dbReference>
<dbReference type="InterPro" id="IPR050781">
    <property type="entry name" value="CWC22_splicing_factor"/>
</dbReference>
<organism evidence="2 3">
    <name type="scientific">Parascaris equorum</name>
    <name type="common">Equine roundworm</name>
    <dbReference type="NCBI Taxonomy" id="6256"/>
    <lineage>
        <taxon>Eukaryota</taxon>
        <taxon>Metazoa</taxon>
        <taxon>Ecdysozoa</taxon>
        <taxon>Nematoda</taxon>
        <taxon>Chromadorea</taxon>
        <taxon>Rhabditida</taxon>
        <taxon>Spirurina</taxon>
        <taxon>Ascaridomorpha</taxon>
        <taxon>Ascaridoidea</taxon>
        <taxon>Ascarididae</taxon>
        <taxon>Parascaris</taxon>
    </lineage>
</organism>
<dbReference type="PANTHER" id="PTHR18034:SF3">
    <property type="entry name" value="PRE-MRNA-SPLICING FACTOR CWC22 HOMOLOG"/>
    <property type="match status" value="1"/>
</dbReference>